<keyword evidence="2" id="KW-0732">Signal</keyword>
<keyword evidence="4" id="KW-1185">Reference proteome</keyword>
<organism evidence="3 4">
    <name type="scientific">Amblyomma americanum</name>
    <name type="common">Lone star tick</name>
    <dbReference type="NCBI Taxonomy" id="6943"/>
    <lineage>
        <taxon>Eukaryota</taxon>
        <taxon>Metazoa</taxon>
        <taxon>Ecdysozoa</taxon>
        <taxon>Arthropoda</taxon>
        <taxon>Chelicerata</taxon>
        <taxon>Arachnida</taxon>
        <taxon>Acari</taxon>
        <taxon>Parasitiformes</taxon>
        <taxon>Ixodida</taxon>
        <taxon>Ixodoidea</taxon>
        <taxon>Ixodidae</taxon>
        <taxon>Amblyomminae</taxon>
        <taxon>Amblyomma</taxon>
    </lineage>
</organism>
<reference evidence="3 4" key="1">
    <citation type="journal article" date="2023" name="Arcadia Sci">
        <title>De novo assembly of a long-read Amblyomma americanum tick genome.</title>
        <authorList>
            <person name="Chou S."/>
            <person name="Poskanzer K.E."/>
            <person name="Rollins M."/>
            <person name="Thuy-Boun P.S."/>
        </authorList>
    </citation>
    <scope>NUCLEOTIDE SEQUENCE [LARGE SCALE GENOMIC DNA]</scope>
    <source>
        <strain evidence="3">F_SG_1</strain>
        <tissue evidence="3">Salivary glands</tissue>
    </source>
</reference>
<evidence type="ECO:0000313" key="4">
    <source>
        <dbReference type="Proteomes" id="UP001321473"/>
    </source>
</evidence>
<feature type="region of interest" description="Disordered" evidence="1">
    <location>
        <begin position="620"/>
        <end position="651"/>
    </location>
</feature>
<dbReference type="Proteomes" id="UP001321473">
    <property type="component" value="Unassembled WGS sequence"/>
</dbReference>
<proteinExistence type="predicted"/>
<evidence type="ECO:0000256" key="1">
    <source>
        <dbReference type="SAM" id="MobiDB-lite"/>
    </source>
</evidence>
<feature type="compositionally biased region" description="Polar residues" evidence="1">
    <location>
        <begin position="468"/>
        <end position="480"/>
    </location>
</feature>
<feature type="region of interest" description="Disordered" evidence="1">
    <location>
        <begin position="26"/>
        <end position="49"/>
    </location>
</feature>
<dbReference type="AlphaFoldDB" id="A0AAQ4DJD9"/>
<accession>A0AAQ4DJD9</accession>
<feature type="signal peptide" evidence="2">
    <location>
        <begin position="1"/>
        <end position="21"/>
    </location>
</feature>
<evidence type="ECO:0000256" key="2">
    <source>
        <dbReference type="SAM" id="SignalP"/>
    </source>
</evidence>
<name>A0AAQ4DJD9_AMBAM</name>
<dbReference type="PROSITE" id="PS51257">
    <property type="entry name" value="PROKAR_LIPOPROTEIN"/>
    <property type="match status" value="1"/>
</dbReference>
<feature type="chain" id="PRO_5043048500" evidence="2">
    <location>
        <begin position="22"/>
        <end position="754"/>
    </location>
</feature>
<feature type="compositionally biased region" description="Basic and acidic residues" evidence="1">
    <location>
        <begin position="635"/>
        <end position="651"/>
    </location>
</feature>
<feature type="compositionally biased region" description="Low complexity" evidence="1">
    <location>
        <begin position="28"/>
        <end position="38"/>
    </location>
</feature>
<feature type="compositionally biased region" description="Low complexity" evidence="1">
    <location>
        <begin position="699"/>
        <end position="713"/>
    </location>
</feature>
<feature type="compositionally biased region" description="Polar residues" evidence="1">
    <location>
        <begin position="625"/>
        <end position="634"/>
    </location>
</feature>
<feature type="compositionally biased region" description="Basic and acidic residues" evidence="1">
    <location>
        <begin position="426"/>
        <end position="439"/>
    </location>
</feature>
<evidence type="ECO:0000313" key="3">
    <source>
        <dbReference type="EMBL" id="KAK8762579.1"/>
    </source>
</evidence>
<dbReference type="EMBL" id="JARKHS020029950">
    <property type="protein sequence ID" value="KAK8762579.1"/>
    <property type="molecule type" value="Genomic_DNA"/>
</dbReference>
<gene>
    <name evidence="3" type="ORF">V5799_026157</name>
</gene>
<protein>
    <submittedName>
        <fullName evidence="3">Uncharacterized protein</fullName>
    </submittedName>
</protein>
<sequence length="754" mass="82684">MRALLLTCTAILACACWPAAAQDETTDAPDVATDQPPTATTPPPPPGINPNHSYYPPTYRPHFSGYYPNSYWNRYPSNGYTPSRPWYYRPPAYHPPPTTYEWWRQFNRRPSFEHGGWNGGAHGGTGGYGYLPSSGYGYMQPYYTSSWWQPYYLAVGYYRRSSSPASHGYNYPNYGGQNGGYGSGSGYPYVSGYDRFGYPYYRSGYYGGGLYGGQSGYGGYSRSYGCYSAGCGGYMPYYPYQGGSPSGGSSYGSYPYATGYGSYPYYMSAHAGQPSYGGGSSYYGSGHGTYYGYGGGQAAQPPYSPGYYSPQGYGYGNGYSSGYPYYNYGSSYPNYGYGGYSTGKYTGSGSYPYGYFGSNSPGYQRYHSPGSISGWYDCIYYPTAVNKGYAISGSVGVKQKIDVTKQSTEKVRKTFTRRSIRELLKSSEDSSVESRRANDRGPTFDLSNDGLGGGTRLLAEGSSAKKGTPTSLFQTSSTKTEAFGEGSGDNDKRITAEMVESFERRLTAMNRMFEELLTPNDMQENGDYFSRRVRTYRRLLNQMQQHRGTGLGPSSNDVDSQDILRQLRAIENELDDHRRRALRTLYHALTDSDLTVSDKLKVLATVYDFAKGDLSEEGAEIAGSTERSVISSESEASKPSRENDDSMTDEDGKQFYEKLEKFLETIRSVESSSSDEGAEDMPSSTTLPAKYLPSDIRPSSSESSSSESSSSEEAGSGDRTKFELKGSVSLAVDVEGKSNLGSNSIGTLMKTMLS</sequence>
<feature type="region of interest" description="Disordered" evidence="1">
    <location>
        <begin position="667"/>
        <end position="722"/>
    </location>
</feature>
<feature type="compositionally biased region" description="Pro residues" evidence="1">
    <location>
        <begin position="39"/>
        <end position="48"/>
    </location>
</feature>
<feature type="region of interest" description="Disordered" evidence="1">
    <location>
        <begin position="426"/>
        <end position="492"/>
    </location>
</feature>
<comment type="caution">
    <text evidence="3">The sequence shown here is derived from an EMBL/GenBank/DDBJ whole genome shotgun (WGS) entry which is preliminary data.</text>
</comment>